<reference evidence="10 13" key="1">
    <citation type="submission" date="2017-10" db="EMBL/GenBank/DDBJ databases">
        <title>Complete Genome Sequence of Faecalibacterium prausnitzii isolated from the gut of healthy adult Indian.</title>
        <authorList>
            <person name="Bag S."/>
            <person name="Ghosh T.S."/>
            <person name="Das B."/>
        </authorList>
    </citation>
    <scope>NUCLEOTIDE SEQUENCE [LARGE SCALE GENOMIC DNA]</scope>
    <source>
        <strain evidence="10 13">Indica</strain>
    </source>
</reference>
<keyword evidence="5 7" id="KW-0472">Membrane</keyword>
<evidence type="ECO:0000313" key="12">
    <source>
        <dbReference type="EMBL" id="RGC07025.1"/>
    </source>
</evidence>
<evidence type="ECO:0000313" key="15">
    <source>
        <dbReference type="Proteomes" id="UP000261079"/>
    </source>
</evidence>
<organism evidence="10 13">
    <name type="scientific">Faecalibacterium prausnitzii</name>
    <dbReference type="NCBI Taxonomy" id="853"/>
    <lineage>
        <taxon>Bacteria</taxon>
        <taxon>Bacillati</taxon>
        <taxon>Bacillota</taxon>
        <taxon>Clostridia</taxon>
        <taxon>Eubacteriales</taxon>
        <taxon>Oscillospiraceae</taxon>
        <taxon>Faecalibacterium</taxon>
    </lineage>
</organism>
<dbReference type="Proteomes" id="UP000250997">
    <property type="component" value="Unassembled WGS sequence"/>
</dbReference>
<proteinExistence type="inferred from homology"/>
<dbReference type="RefSeq" id="WP_098924077.1">
    <property type="nucleotide sequence ID" value="NZ_CABJDF010000017.1"/>
</dbReference>
<feature type="transmembrane region" description="Helical" evidence="7">
    <location>
        <begin position="380"/>
        <end position="400"/>
    </location>
</feature>
<evidence type="ECO:0000313" key="11">
    <source>
        <dbReference type="EMBL" id="RAW49257.1"/>
    </source>
</evidence>
<dbReference type="InterPro" id="IPR024528">
    <property type="entry name" value="ThrE_2"/>
</dbReference>
<feature type="transmembrane region" description="Helical" evidence="7">
    <location>
        <begin position="303"/>
        <end position="321"/>
    </location>
</feature>
<feature type="transmembrane region" description="Helical" evidence="7">
    <location>
        <begin position="412"/>
        <end position="432"/>
    </location>
</feature>
<keyword evidence="4 7" id="KW-1133">Transmembrane helix</keyword>
<dbReference type="Proteomes" id="UP000261079">
    <property type="component" value="Unassembled WGS sequence"/>
</dbReference>
<reference evidence="12 15" key="3">
    <citation type="submission" date="2018-08" db="EMBL/GenBank/DDBJ databases">
        <title>A genome reference for cultivated species of the human gut microbiota.</title>
        <authorList>
            <person name="Zou Y."/>
            <person name="Xue W."/>
            <person name="Luo G."/>
        </authorList>
    </citation>
    <scope>NUCLEOTIDE SEQUENCE [LARGE SCALE GENOMIC DNA]</scope>
    <source>
        <strain evidence="12 15">AM42-11AC</strain>
    </source>
</reference>
<gene>
    <name evidence="11" type="ORF">C4N27_08765</name>
    <name evidence="10" type="ORF">CRH10_08255</name>
    <name evidence="12" type="ORF">DW905_00055</name>
</gene>
<dbReference type="AlphaFoldDB" id="A0A291TB02"/>
<dbReference type="Pfam" id="PF12821">
    <property type="entry name" value="ThrE_2"/>
    <property type="match status" value="1"/>
</dbReference>
<dbReference type="GO" id="GO:0015744">
    <property type="term" value="P:succinate transport"/>
    <property type="evidence" value="ECO:0007669"/>
    <property type="project" value="TreeGrafter"/>
</dbReference>
<evidence type="ECO:0000313" key="10">
    <source>
        <dbReference type="EMBL" id="ATL90285.1"/>
    </source>
</evidence>
<feature type="transmembrane region" description="Helical" evidence="7">
    <location>
        <begin position="230"/>
        <end position="252"/>
    </location>
</feature>
<evidence type="ECO:0000256" key="2">
    <source>
        <dbReference type="ARBA" id="ARBA00022475"/>
    </source>
</evidence>
<keyword evidence="3 7" id="KW-0812">Transmembrane</keyword>
<dbReference type="PANTHER" id="PTHR34390:SF2">
    <property type="entry name" value="SUCCINATE TRANSPORTER SUBUNIT YJJP-RELATED"/>
    <property type="match status" value="1"/>
</dbReference>
<dbReference type="PANTHER" id="PTHR34390">
    <property type="entry name" value="UPF0442 PROTEIN YJJB-RELATED"/>
    <property type="match status" value="1"/>
</dbReference>
<sequence length="444" mass="48175">MGQRQSEIIKNHMEVYWHDYASASKGIPITEAGLVEKASVIGRTGLMLLECGTGAWRVRSSMNTLSRELGVTTTADIGLLSIEFTCFDGDQCYTQSLCLTNTGVNTSRLNRLEHFVNDFDREGKFMTGEELHSHLDEIERIHGLYSPTALGFAAALACGCFTFLLGGGPIEMLFAFCGAGIGNFVRCKLTKHHFTLFLGITASVCSASLVYAVLLKLAEVLFAVSIQHEAGYICSMLFIIPGFPFITSGIDLAKLDMRSGLERLAYAMLIILVATMTAWIMALLLHLQPVQFPALSLTVPEEIVFRLLTSFGGVFGFSLMFNSPRNLAVCAALIGAVTNTFRLELVSLAGFPPAVAAFLGALLAGLLASCLKSAAGYPRISVTVPSIVIMVPGLYFYRAIYNLGIMSLTDSATWFANAILIIVSLPLGLIFARIITDKTFRYCT</sequence>
<dbReference type="GO" id="GO:0005886">
    <property type="term" value="C:plasma membrane"/>
    <property type="evidence" value="ECO:0007669"/>
    <property type="project" value="UniProtKB-SubCell"/>
</dbReference>
<name>A0A291TB02_9FIRM</name>
<keyword evidence="2" id="KW-1003">Cell membrane</keyword>
<dbReference type="InterPro" id="IPR050539">
    <property type="entry name" value="ThrE_Dicarb/AminoAcid_Exp"/>
</dbReference>
<feature type="domain" description="Threonine/serine exporter-like N-terminal" evidence="8">
    <location>
        <begin position="40"/>
        <end position="282"/>
    </location>
</feature>
<dbReference type="Pfam" id="PF06738">
    <property type="entry name" value="ThrE"/>
    <property type="match status" value="1"/>
</dbReference>
<dbReference type="EMBL" id="PRLA01000006">
    <property type="protein sequence ID" value="RAW49257.1"/>
    <property type="molecule type" value="Genomic_DNA"/>
</dbReference>
<evidence type="ECO:0000256" key="6">
    <source>
        <dbReference type="ARBA" id="ARBA00034125"/>
    </source>
</evidence>
<evidence type="ECO:0000259" key="8">
    <source>
        <dbReference type="Pfam" id="PF06738"/>
    </source>
</evidence>
<feature type="transmembrane region" description="Helical" evidence="7">
    <location>
        <begin position="349"/>
        <end position="368"/>
    </location>
</feature>
<feature type="transmembrane region" description="Helical" evidence="7">
    <location>
        <begin position="196"/>
        <end position="218"/>
    </location>
</feature>
<reference evidence="11 14" key="2">
    <citation type="submission" date="2018-02" db="EMBL/GenBank/DDBJ databases">
        <title>Complete genome sequencing of Faecalibacterium prausnitzii strains isolated from the human gut.</title>
        <authorList>
            <person name="Fitzgerald B.C."/>
            <person name="Shkoporov A.N."/>
            <person name="Ross P.R."/>
            <person name="Hill C."/>
        </authorList>
    </citation>
    <scope>NUCLEOTIDE SEQUENCE [LARGE SCALE GENOMIC DNA]</scope>
    <source>
        <strain evidence="11 14">APC942/18-1</strain>
    </source>
</reference>
<dbReference type="Proteomes" id="UP000223709">
    <property type="component" value="Chromosome"/>
</dbReference>
<evidence type="ECO:0000259" key="9">
    <source>
        <dbReference type="Pfam" id="PF12821"/>
    </source>
</evidence>
<feature type="domain" description="Threonine/Serine exporter ThrE" evidence="9">
    <location>
        <begin position="308"/>
        <end position="434"/>
    </location>
</feature>
<evidence type="ECO:0000256" key="4">
    <source>
        <dbReference type="ARBA" id="ARBA00022989"/>
    </source>
</evidence>
<evidence type="ECO:0000313" key="13">
    <source>
        <dbReference type="Proteomes" id="UP000223709"/>
    </source>
</evidence>
<comment type="subcellular location">
    <subcellularLocation>
        <location evidence="1">Cell membrane</location>
        <topology evidence="1">Multi-pass membrane protein</topology>
    </subcellularLocation>
</comment>
<accession>A0A291TB02</accession>
<dbReference type="EMBL" id="QVEZ01000001">
    <property type="protein sequence ID" value="RGC07025.1"/>
    <property type="molecule type" value="Genomic_DNA"/>
</dbReference>
<dbReference type="InterPro" id="IPR010619">
    <property type="entry name" value="ThrE-like_N"/>
</dbReference>
<comment type="similarity">
    <text evidence="6">Belongs to the ThrE exporter (TC 2.A.79) family.</text>
</comment>
<protein>
    <submittedName>
        <fullName evidence="12">Threonine/serine exporter family protein</fullName>
    </submittedName>
</protein>
<feature type="transmembrane region" description="Helical" evidence="7">
    <location>
        <begin position="144"/>
        <end position="166"/>
    </location>
</feature>
<evidence type="ECO:0000256" key="3">
    <source>
        <dbReference type="ARBA" id="ARBA00022692"/>
    </source>
</evidence>
<evidence type="ECO:0000256" key="7">
    <source>
        <dbReference type="SAM" id="Phobius"/>
    </source>
</evidence>
<evidence type="ECO:0000256" key="5">
    <source>
        <dbReference type="ARBA" id="ARBA00023136"/>
    </source>
</evidence>
<evidence type="ECO:0000256" key="1">
    <source>
        <dbReference type="ARBA" id="ARBA00004651"/>
    </source>
</evidence>
<dbReference type="GO" id="GO:0022857">
    <property type="term" value="F:transmembrane transporter activity"/>
    <property type="evidence" value="ECO:0007669"/>
    <property type="project" value="InterPro"/>
</dbReference>
<dbReference type="EMBL" id="CP023819">
    <property type="protein sequence ID" value="ATL90285.1"/>
    <property type="molecule type" value="Genomic_DNA"/>
</dbReference>
<evidence type="ECO:0000313" key="14">
    <source>
        <dbReference type="Proteomes" id="UP000250997"/>
    </source>
</evidence>
<feature type="transmembrane region" description="Helical" evidence="7">
    <location>
        <begin position="264"/>
        <end position="283"/>
    </location>
</feature>
<feature type="transmembrane region" description="Helical" evidence="7">
    <location>
        <begin position="172"/>
        <end position="189"/>
    </location>
</feature>